<dbReference type="InterPro" id="IPR005135">
    <property type="entry name" value="Endo/exonuclease/phosphatase"/>
</dbReference>
<feature type="binding site" evidence="7">
    <location>
        <position position="7"/>
    </location>
    <ligand>
        <name>Mg(2+)</name>
        <dbReference type="ChEBI" id="CHEBI:18420"/>
        <label>1</label>
    </ligand>
</feature>
<comment type="cofactor">
    <cofactor evidence="1">
        <name>Mn(2+)</name>
        <dbReference type="ChEBI" id="CHEBI:29035"/>
    </cofactor>
</comment>
<dbReference type="GO" id="GO:0003677">
    <property type="term" value="F:DNA binding"/>
    <property type="evidence" value="ECO:0007669"/>
    <property type="project" value="InterPro"/>
</dbReference>
<feature type="binding site" evidence="7">
    <location>
        <position position="179"/>
    </location>
    <ligand>
        <name>Mg(2+)</name>
        <dbReference type="ChEBI" id="CHEBI:18420"/>
        <label>1</label>
    </ligand>
</feature>
<reference evidence="10 11" key="1">
    <citation type="journal article" date="2016" name="Nat. Commun.">
        <title>Thousands of microbial genomes shed light on interconnected biogeochemical processes in an aquifer system.</title>
        <authorList>
            <person name="Anantharaman K."/>
            <person name="Brown C.T."/>
            <person name="Hug L.A."/>
            <person name="Sharon I."/>
            <person name="Castelle C.J."/>
            <person name="Probst A.J."/>
            <person name="Thomas B.C."/>
            <person name="Singh A."/>
            <person name="Wilkins M.J."/>
            <person name="Karaoz U."/>
            <person name="Brodie E.L."/>
            <person name="Williams K.H."/>
            <person name="Hubbard S.S."/>
            <person name="Banfield J.F."/>
        </authorList>
    </citation>
    <scope>NUCLEOTIDE SEQUENCE [LARGE SCALE GENOMIC DNA]</scope>
</reference>
<keyword evidence="3 7" id="KW-0479">Metal-binding</keyword>
<dbReference type="SUPFAM" id="SSF56219">
    <property type="entry name" value="DNase I-like"/>
    <property type="match status" value="1"/>
</dbReference>
<dbReference type="NCBIfam" id="TIGR00633">
    <property type="entry name" value="xth"/>
    <property type="match status" value="1"/>
</dbReference>
<gene>
    <name evidence="10" type="ORF">A2431_02805</name>
</gene>
<feature type="binding site" evidence="7">
    <location>
        <position position="276"/>
    </location>
    <ligand>
        <name>Mg(2+)</name>
        <dbReference type="ChEBI" id="CHEBI:18420"/>
        <label>1</label>
    </ligand>
</feature>
<comment type="similarity">
    <text evidence="2">Belongs to the DNA repair enzymes AP/ExoA family.</text>
</comment>
<evidence type="ECO:0000256" key="2">
    <source>
        <dbReference type="ARBA" id="ARBA00007092"/>
    </source>
</evidence>
<feature type="domain" description="Endonuclease/exonuclease/phosphatase" evidence="9">
    <location>
        <begin position="4"/>
        <end position="276"/>
    </location>
</feature>
<feature type="binding site" evidence="7">
    <location>
        <position position="36"/>
    </location>
    <ligand>
        <name>Mg(2+)</name>
        <dbReference type="ChEBI" id="CHEBI:18420"/>
        <label>1</label>
    </ligand>
</feature>
<dbReference type="PROSITE" id="PS00726">
    <property type="entry name" value="AP_NUCLEASE_F1_1"/>
    <property type="match status" value="1"/>
</dbReference>
<evidence type="ECO:0000256" key="6">
    <source>
        <dbReference type="PIRSR" id="PIRSR604808-1"/>
    </source>
</evidence>
<dbReference type="PROSITE" id="PS51435">
    <property type="entry name" value="AP_NUCLEASE_F1_4"/>
    <property type="match status" value="1"/>
</dbReference>
<feature type="site" description="Transition state stabilizer" evidence="8">
    <location>
        <position position="181"/>
    </location>
</feature>
<dbReference type="InterPro" id="IPR036691">
    <property type="entry name" value="Endo/exonu/phosph_ase_sf"/>
</dbReference>
<comment type="cofactor">
    <cofactor evidence="7">
        <name>Mg(2+)</name>
        <dbReference type="ChEBI" id="CHEBI:18420"/>
    </cofactor>
    <cofactor evidence="7">
        <name>Mn(2+)</name>
        <dbReference type="ChEBI" id="CHEBI:29035"/>
    </cofactor>
    <text evidence="7">Probably binds two magnesium or manganese ions per subunit.</text>
</comment>
<protein>
    <submittedName>
        <fullName evidence="10">Exodeoxyribonuclease III</fullName>
    </submittedName>
</protein>
<feature type="site" description="Interaction with DNA substrate" evidence="8">
    <location>
        <position position="276"/>
    </location>
</feature>
<dbReference type="GO" id="GO:0006284">
    <property type="term" value="P:base-excision repair"/>
    <property type="evidence" value="ECO:0007669"/>
    <property type="project" value="TreeGrafter"/>
</dbReference>
<dbReference type="NCBIfam" id="TIGR00195">
    <property type="entry name" value="exoDNase_III"/>
    <property type="match status" value="1"/>
</dbReference>
<feature type="active site" evidence="6">
    <location>
        <position position="139"/>
    </location>
</feature>
<evidence type="ECO:0000256" key="4">
    <source>
        <dbReference type="ARBA" id="ARBA00022801"/>
    </source>
</evidence>
<dbReference type="InterPro" id="IPR004808">
    <property type="entry name" value="AP_endonuc_1"/>
</dbReference>
<comment type="caution">
    <text evidence="10">The sequence shown here is derived from an EMBL/GenBank/DDBJ whole genome shotgun (WGS) entry which is preliminary data.</text>
</comment>
<evidence type="ECO:0000256" key="5">
    <source>
        <dbReference type="ARBA" id="ARBA00022842"/>
    </source>
</evidence>
<dbReference type="InterPro" id="IPR020848">
    <property type="entry name" value="AP_endonuclease_F1_CS"/>
</dbReference>
<dbReference type="AlphaFoldDB" id="A0A1G2V025"/>
<dbReference type="CDD" id="cd09087">
    <property type="entry name" value="Ape1-like_AP-endo"/>
    <property type="match status" value="1"/>
</dbReference>
<feature type="active site" description="Proton acceptor" evidence="6">
    <location>
        <position position="276"/>
    </location>
</feature>
<dbReference type="Pfam" id="PF03372">
    <property type="entry name" value="Exo_endo_phos"/>
    <property type="match status" value="1"/>
</dbReference>
<dbReference type="EMBL" id="MHWW01000011">
    <property type="protein sequence ID" value="OHB14958.1"/>
    <property type="molecule type" value="Genomic_DNA"/>
</dbReference>
<evidence type="ECO:0000313" key="11">
    <source>
        <dbReference type="Proteomes" id="UP000177697"/>
    </source>
</evidence>
<name>A0A1G2V025_9BACT</name>
<evidence type="ECO:0000259" key="9">
    <source>
        <dbReference type="Pfam" id="PF03372"/>
    </source>
</evidence>
<dbReference type="GO" id="GO:0003906">
    <property type="term" value="F:DNA-(apurinic or apyrimidinic site) endonuclease activity"/>
    <property type="evidence" value="ECO:0007669"/>
    <property type="project" value="TreeGrafter"/>
</dbReference>
<sequence>MKIISWNVNGLRAVHKKGLFLPMIEKYQPDIICLQEIKLGKDPARLASESVAGGQNELDLKDYEEYWNPAEKAGYSGTAIFVKRDKNLKVLSTPLGFPTEIIKKYKIEGDTYGDPNKEGRVLTVEFDSPAGEFYLVTVYTPNSKQDLSRLKLRHEKWDKAFLEYMKLLEKSKPVIFCGDLNVAHTEDDLANPKQNKGEHGFTDEEREGIDNIIKAGFIDTFRHFTKGNGHYTWWTHWANARERNVGWRIDYFFVNKEFLPKIKTSSILPDVLGSDHCPISLEIKN</sequence>
<keyword evidence="4" id="KW-0378">Hydrolase</keyword>
<dbReference type="PANTHER" id="PTHR22748">
    <property type="entry name" value="AP ENDONUCLEASE"/>
    <property type="match status" value="1"/>
</dbReference>
<feature type="binding site" evidence="7">
    <location>
        <position position="275"/>
    </location>
    <ligand>
        <name>Mg(2+)</name>
        <dbReference type="ChEBI" id="CHEBI:18420"/>
        <label>1</label>
    </ligand>
</feature>
<evidence type="ECO:0000256" key="3">
    <source>
        <dbReference type="ARBA" id="ARBA00022723"/>
    </source>
</evidence>
<evidence type="ECO:0000256" key="8">
    <source>
        <dbReference type="PIRSR" id="PIRSR604808-3"/>
    </source>
</evidence>
<dbReference type="InterPro" id="IPR020847">
    <property type="entry name" value="AP_endonuclease_F1_BS"/>
</dbReference>
<keyword evidence="7" id="KW-0464">Manganese</keyword>
<feature type="binding site" evidence="7">
    <location>
        <position position="181"/>
    </location>
    <ligand>
        <name>Mg(2+)</name>
        <dbReference type="ChEBI" id="CHEBI:18420"/>
        <label>1</label>
    </ligand>
</feature>
<feature type="site" description="Important for catalytic activity" evidence="8">
    <location>
        <position position="250"/>
    </location>
</feature>
<proteinExistence type="inferred from homology"/>
<organism evidence="10 11">
    <name type="scientific">Candidatus Zambryskibacteria bacterium RIFOXYC1_FULL_39_10</name>
    <dbReference type="NCBI Taxonomy" id="1802779"/>
    <lineage>
        <taxon>Bacteria</taxon>
        <taxon>Candidatus Zambryskiibacteriota</taxon>
    </lineage>
</organism>
<dbReference type="GO" id="GO:0008311">
    <property type="term" value="F:double-stranded DNA 3'-5' DNA exonuclease activity"/>
    <property type="evidence" value="ECO:0007669"/>
    <property type="project" value="TreeGrafter"/>
</dbReference>
<evidence type="ECO:0000313" key="10">
    <source>
        <dbReference type="EMBL" id="OHB14958.1"/>
    </source>
</evidence>
<dbReference type="PROSITE" id="PS00727">
    <property type="entry name" value="AP_NUCLEASE_F1_2"/>
    <property type="match status" value="1"/>
</dbReference>
<dbReference type="PANTHER" id="PTHR22748:SF6">
    <property type="entry name" value="DNA-(APURINIC OR APYRIMIDINIC SITE) ENDONUCLEASE"/>
    <property type="match status" value="1"/>
</dbReference>
<dbReference type="GO" id="GO:0046872">
    <property type="term" value="F:metal ion binding"/>
    <property type="evidence" value="ECO:0007669"/>
    <property type="project" value="UniProtKB-KW"/>
</dbReference>
<feature type="active site" description="Proton donor/acceptor" evidence="6">
    <location>
        <position position="179"/>
    </location>
</feature>
<dbReference type="GO" id="GO:0008081">
    <property type="term" value="F:phosphoric diester hydrolase activity"/>
    <property type="evidence" value="ECO:0007669"/>
    <property type="project" value="TreeGrafter"/>
</dbReference>
<keyword evidence="5 7" id="KW-0460">Magnesium</keyword>
<evidence type="ECO:0000256" key="7">
    <source>
        <dbReference type="PIRSR" id="PIRSR604808-2"/>
    </source>
</evidence>
<evidence type="ECO:0000256" key="1">
    <source>
        <dbReference type="ARBA" id="ARBA00001936"/>
    </source>
</evidence>
<dbReference type="Gene3D" id="3.60.10.10">
    <property type="entry name" value="Endonuclease/exonuclease/phosphatase"/>
    <property type="match status" value="1"/>
</dbReference>
<accession>A0A1G2V025</accession>
<dbReference type="Proteomes" id="UP000177697">
    <property type="component" value="Unassembled WGS sequence"/>
</dbReference>